<comment type="caution">
    <text evidence="1">The sequence shown here is derived from an EMBL/GenBank/DDBJ whole genome shotgun (WGS) entry which is preliminary data.</text>
</comment>
<dbReference type="Proteomes" id="UP000709295">
    <property type="component" value="Unassembled WGS sequence"/>
</dbReference>
<name>A0A8J5J2L1_9STRA</name>
<keyword evidence="2" id="KW-1185">Reference proteome</keyword>
<evidence type="ECO:0000313" key="1">
    <source>
        <dbReference type="EMBL" id="KAG6954042.1"/>
    </source>
</evidence>
<organism evidence="1 2">
    <name type="scientific">Phytophthora aleatoria</name>
    <dbReference type="NCBI Taxonomy" id="2496075"/>
    <lineage>
        <taxon>Eukaryota</taxon>
        <taxon>Sar</taxon>
        <taxon>Stramenopiles</taxon>
        <taxon>Oomycota</taxon>
        <taxon>Peronosporomycetes</taxon>
        <taxon>Peronosporales</taxon>
        <taxon>Peronosporaceae</taxon>
        <taxon>Phytophthora</taxon>
    </lineage>
</organism>
<protein>
    <submittedName>
        <fullName evidence="1">Uncharacterized protein</fullName>
    </submittedName>
</protein>
<accession>A0A8J5J2L1</accession>
<evidence type="ECO:0000313" key="2">
    <source>
        <dbReference type="Proteomes" id="UP000709295"/>
    </source>
</evidence>
<sequence>MAYHRRYSRPGTNRTPTCDKISEILGLADKLAGEYSFGGRADTLPPTPGLFVNGVGMILLPLVSEHAKKLIAKCRQSRDRPNIRWLQSDQVEMKNPSWQAGMEKLMKIIARGTGYMDISLHCVLNKLVVYGKGGHVLKHQDTE</sequence>
<dbReference type="AlphaFoldDB" id="A0A8J5J2L1"/>
<reference evidence="1" key="1">
    <citation type="submission" date="2021-01" db="EMBL/GenBank/DDBJ databases">
        <title>Phytophthora aleatoria, a newly-described species from Pinus radiata is distinct from Phytophthora cactorum isolates based on comparative genomics.</title>
        <authorList>
            <person name="Mcdougal R."/>
            <person name="Panda P."/>
            <person name="Williams N."/>
            <person name="Studholme D.J."/>
        </authorList>
    </citation>
    <scope>NUCLEOTIDE SEQUENCE</scope>
    <source>
        <strain evidence="1">NZFS 4037</strain>
    </source>
</reference>
<gene>
    <name evidence="1" type="ORF">JG688_00012534</name>
</gene>
<dbReference type="EMBL" id="JAENGY010000977">
    <property type="protein sequence ID" value="KAG6954042.1"/>
    <property type="molecule type" value="Genomic_DNA"/>
</dbReference>
<proteinExistence type="predicted"/>